<proteinExistence type="predicted"/>
<organism evidence="2 3">
    <name type="scientific">Stieleria magnilauensis</name>
    <dbReference type="NCBI Taxonomy" id="2527963"/>
    <lineage>
        <taxon>Bacteria</taxon>
        <taxon>Pseudomonadati</taxon>
        <taxon>Planctomycetota</taxon>
        <taxon>Planctomycetia</taxon>
        <taxon>Pirellulales</taxon>
        <taxon>Pirellulaceae</taxon>
        <taxon>Stieleria</taxon>
    </lineage>
</organism>
<evidence type="ECO:0000259" key="1">
    <source>
        <dbReference type="PROSITE" id="PS50222"/>
    </source>
</evidence>
<name>A0ABX5Y2X6_9BACT</name>
<dbReference type="PROSITE" id="PS00018">
    <property type="entry name" value="EF_HAND_1"/>
    <property type="match status" value="2"/>
</dbReference>
<dbReference type="EMBL" id="CP036432">
    <property type="protein sequence ID" value="QDV88638.1"/>
    <property type="molecule type" value="Genomic_DNA"/>
</dbReference>
<dbReference type="Proteomes" id="UP000318081">
    <property type="component" value="Chromosome"/>
</dbReference>
<dbReference type="SUPFAM" id="SSF47473">
    <property type="entry name" value="EF-hand"/>
    <property type="match status" value="1"/>
</dbReference>
<evidence type="ECO:0000313" key="2">
    <source>
        <dbReference type="EMBL" id="QDV88638.1"/>
    </source>
</evidence>
<keyword evidence="3" id="KW-1185">Reference proteome</keyword>
<accession>A0ABX5Y2X6</accession>
<gene>
    <name evidence="2" type="ORF">TBK1r_76730</name>
</gene>
<dbReference type="InterPro" id="IPR011992">
    <property type="entry name" value="EF-hand-dom_pair"/>
</dbReference>
<dbReference type="InterPro" id="IPR018247">
    <property type="entry name" value="EF_Hand_1_Ca_BS"/>
</dbReference>
<dbReference type="InterPro" id="IPR002048">
    <property type="entry name" value="EF_hand_dom"/>
</dbReference>
<dbReference type="RefSeq" id="WP_145221152.1">
    <property type="nucleotide sequence ID" value="NZ_CP036432.1"/>
</dbReference>
<feature type="domain" description="EF-hand" evidence="1">
    <location>
        <begin position="69"/>
        <end position="104"/>
    </location>
</feature>
<evidence type="ECO:0000313" key="3">
    <source>
        <dbReference type="Proteomes" id="UP000318081"/>
    </source>
</evidence>
<protein>
    <submittedName>
        <fullName evidence="2">EF hand</fullName>
    </submittedName>
</protein>
<sequence>MLPLVDIVGSSTEATLPLLMELANSEDPEVAVWAMTWIPNLMEQVRKLNQQARQLAERQKLGVEGLDSKMVEYARRIIARYDVDGDQELTSAEYEKMLQSPEVADADGNGRVSIGEYATWLQARSRRRQ</sequence>
<dbReference type="Gene3D" id="1.10.238.10">
    <property type="entry name" value="EF-hand"/>
    <property type="match status" value="1"/>
</dbReference>
<reference evidence="2 3" key="1">
    <citation type="submission" date="2019-02" db="EMBL/GenBank/DDBJ databases">
        <title>Deep-cultivation of Planctomycetes and their phenomic and genomic characterization uncovers novel biology.</title>
        <authorList>
            <person name="Wiegand S."/>
            <person name="Jogler M."/>
            <person name="Boedeker C."/>
            <person name="Pinto D."/>
            <person name="Vollmers J."/>
            <person name="Rivas-Marin E."/>
            <person name="Kohn T."/>
            <person name="Peeters S.H."/>
            <person name="Heuer A."/>
            <person name="Rast P."/>
            <person name="Oberbeckmann S."/>
            <person name="Bunk B."/>
            <person name="Jeske O."/>
            <person name="Meyerdierks A."/>
            <person name="Storesund J.E."/>
            <person name="Kallscheuer N."/>
            <person name="Luecker S."/>
            <person name="Lage O.M."/>
            <person name="Pohl T."/>
            <person name="Merkel B.J."/>
            <person name="Hornburger P."/>
            <person name="Mueller R.-W."/>
            <person name="Bruemmer F."/>
            <person name="Labrenz M."/>
            <person name="Spormann A.M."/>
            <person name="Op den Camp H."/>
            <person name="Overmann J."/>
            <person name="Amann R."/>
            <person name="Jetten M.S.M."/>
            <person name="Mascher T."/>
            <person name="Medema M.H."/>
            <person name="Devos D.P."/>
            <person name="Kaster A.-K."/>
            <person name="Ovreas L."/>
            <person name="Rohde M."/>
            <person name="Galperin M.Y."/>
            <person name="Jogler C."/>
        </authorList>
    </citation>
    <scope>NUCLEOTIDE SEQUENCE [LARGE SCALE GENOMIC DNA]</scope>
    <source>
        <strain evidence="2 3">TBK1r</strain>
    </source>
</reference>
<dbReference type="PROSITE" id="PS50222">
    <property type="entry name" value="EF_HAND_2"/>
    <property type="match status" value="1"/>
</dbReference>